<accession>A0A8H8NZV4</accession>
<reference evidence="1" key="1">
    <citation type="submission" date="2020-05" db="EMBL/GenBank/DDBJ databases">
        <title>Evolutionary and genomic comparisons of hybrid uninucleate and nonhybrid Rhizoctonia fungi.</title>
        <authorList>
            <person name="Li C."/>
            <person name="Chen X."/>
        </authorList>
    </citation>
    <scope>NUCLEOTIDE SEQUENCE</scope>
    <source>
        <strain evidence="1">AG-1 IA</strain>
    </source>
</reference>
<dbReference type="GeneID" id="67029930"/>
<evidence type="ECO:0000313" key="1">
    <source>
        <dbReference type="EMBL" id="QRW22615.1"/>
    </source>
</evidence>
<dbReference type="EMBL" id="CP059666">
    <property type="protein sequence ID" value="QRW22615.1"/>
    <property type="molecule type" value="Genomic_DNA"/>
</dbReference>
<dbReference type="Proteomes" id="UP000650533">
    <property type="component" value="Chromosome 9"/>
</dbReference>
<proteinExistence type="predicted"/>
<dbReference type="AlphaFoldDB" id="A0A8H8NZV4"/>
<protein>
    <submittedName>
        <fullName evidence="1">Uncharacterized protein</fullName>
    </submittedName>
</protein>
<dbReference type="KEGG" id="rsx:RhiXN_07651"/>
<organism evidence="1 2">
    <name type="scientific">Rhizoctonia solani</name>
    <dbReference type="NCBI Taxonomy" id="456999"/>
    <lineage>
        <taxon>Eukaryota</taxon>
        <taxon>Fungi</taxon>
        <taxon>Dikarya</taxon>
        <taxon>Basidiomycota</taxon>
        <taxon>Agaricomycotina</taxon>
        <taxon>Agaricomycetes</taxon>
        <taxon>Cantharellales</taxon>
        <taxon>Ceratobasidiaceae</taxon>
        <taxon>Rhizoctonia</taxon>
    </lineage>
</organism>
<sequence length="99" mass="10922">MGCQQRNNRALWLSGQAGSIPASSISSVYDRVSIPASLTSSSLLKVLDLAEKAKEEAGDLLERDFPKFIGWLLEVGSQVSWIKRDWVQEDVQEQVAMVG</sequence>
<gene>
    <name evidence="1" type="ORF">RhiXN_07651</name>
</gene>
<evidence type="ECO:0000313" key="2">
    <source>
        <dbReference type="Proteomes" id="UP000650533"/>
    </source>
</evidence>
<name>A0A8H8NZV4_9AGAM</name>
<dbReference type="RefSeq" id="XP_043182852.1">
    <property type="nucleotide sequence ID" value="XM_043327467.1"/>
</dbReference>